<dbReference type="EMBL" id="JACGWL010000673">
    <property type="protein sequence ID" value="KAK4382572.1"/>
    <property type="molecule type" value="Genomic_DNA"/>
</dbReference>
<feature type="domain" description="Hemerythrin-like" evidence="1">
    <location>
        <begin position="116"/>
        <end position="261"/>
    </location>
</feature>
<evidence type="ECO:0000313" key="3">
    <source>
        <dbReference type="Proteomes" id="UP001289374"/>
    </source>
</evidence>
<accession>A0AAE1T6L8</accession>
<dbReference type="InterPro" id="IPR012312">
    <property type="entry name" value="Hemerythrin-like"/>
</dbReference>
<name>A0AAE1T6L8_9LAMI</name>
<organism evidence="2 3">
    <name type="scientific">Sesamum angolense</name>
    <dbReference type="NCBI Taxonomy" id="2727404"/>
    <lineage>
        <taxon>Eukaryota</taxon>
        <taxon>Viridiplantae</taxon>
        <taxon>Streptophyta</taxon>
        <taxon>Embryophyta</taxon>
        <taxon>Tracheophyta</taxon>
        <taxon>Spermatophyta</taxon>
        <taxon>Magnoliopsida</taxon>
        <taxon>eudicotyledons</taxon>
        <taxon>Gunneridae</taxon>
        <taxon>Pentapetalae</taxon>
        <taxon>asterids</taxon>
        <taxon>lamiids</taxon>
        <taxon>Lamiales</taxon>
        <taxon>Pedaliaceae</taxon>
        <taxon>Sesamum</taxon>
    </lineage>
</organism>
<reference evidence="2" key="2">
    <citation type="journal article" date="2024" name="Plant">
        <title>Genomic evolution and insights into agronomic trait innovations of Sesamum species.</title>
        <authorList>
            <person name="Miao H."/>
            <person name="Wang L."/>
            <person name="Qu L."/>
            <person name="Liu H."/>
            <person name="Sun Y."/>
            <person name="Le M."/>
            <person name="Wang Q."/>
            <person name="Wei S."/>
            <person name="Zheng Y."/>
            <person name="Lin W."/>
            <person name="Duan Y."/>
            <person name="Cao H."/>
            <person name="Xiong S."/>
            <person name="Wang X."/>
            <person name="Wei L."/>
            <person name="Li C."/>
            <person name="Ma Q."/>
            <person name="Ju M."/>
            <person name="Zhao R."/>
            <person name="Li G."/>
            <person name="Mu C."/>
            <person name="Tian Q."/>
            <person name="Mei H."/>
            <person name="Zhang T."/>
            <person name="Gao T."/>
            <person name="Zhang H."/>
        </authorList>
    </citation>
    <scope>NUCLEOTIDE SEQUENCE</scope>
    <source>
        <strain evidence="2">K16</strain>
    </source>
</reference>
<dbReference type="Proteomes" id="UP001289374">
    <property type="component" value="Unassembled WGS sequence"/>
</dbReference>
<dbReference type="CDD" id="cd12108">
    <property type="entry name" value="Hr-like"/>
    <property type="match status" value="1"/>
</dbReference>
<reference evidence="2" key="1">
    <citation type="submission" date="2020-06" db="EMBL/GenBank/DDBJ databases">
        <authorList>
            <person name="Li T."/>
            <person name="Hu X."/>
            <person name="Zhang T."/>
            <person name="Song X."/>
            <person name="Zhang H."/>
            <person name="Dai N."/>
            <person name="Sheng W."/>
            <person name="Hou X."/>
            <person name="Wei L."/>
        </authorList>
    </citation>
    <scope>NUCLEOTIDE SEQUENCE</scope>
    <source>
        <strain evidence="2">K16</strain>
        <tissue evidence="2">Leaf</tissue>
    </source>
</reference>
<evidence type="ECO:0000313" key="2">
    <source>
        <dbReference type="EMBL" id="KAK4382572.1"/>
    </source>
</evidence>
<gene>
    <name evidence="2" type="ORF">Sango_2860200</name>
</gene>
<protein>
    <recommendedName>
        <fullName evidence="1">Hemerythrin-like domain-containing protein</fullName>
    </recommendedName>
</protein>
<evidence type="ECO:0000259" key="1">
    <source>
        <dbReference type="Pfam" id="PF01814"/>
    </source>
</evidence>
<dbReference type="Pfam" id="PF01814">
    <property type="entry name" value="Hemerythrin"/>
    <property type="match status" value="1"/>
</dbReference>
<dbReference type="Gene3D" id="1.20.120.520">
    <property type="entry name" value="nmb1532 protein domain like"/>
    <property type="match status" value="1"/>
</dbReference>
<keyword evidence="3" id="KW-1185">Reference proteome</keyword>
<dbReference type="AlphaFoldDB" id="A0AAE1T6L8"/>
<sequence>MGNCFGTAKKSAAEIAPSEMIKSQPAVKLYGPPNSFSTSHIRLAILYKPVTLHFVPSDAHESPTLIYKSDVVSGSVEDILRYLDAKFPDPPLTVTNNTTSSIWGWCGETTPLVVWVVVLQHRSINWHLERMVKWAEDMVARGGSVRGDPSMGSPRMEVKKFGKSYSQLLQVMLEHAQMEETVLFQILESADRGLCKSANEEHAKHLPIMNGIKEEIKIIGVMNPGSPDYQEALVNLLSRLKRLKENCKQHFEEEEKELLPLMEATELNKPQQAKVLQQSLDVMRETHSHLFRFFMEGLRPHDAMQYFDFIKRYCDNVRPSATEAGEPVFLLFRVSQSPWSMVHGYHQVQTVSFSDFTLSCLAGKRLKYRNFTCFKLALFVNSLNCESITGQLV</sequence>
<dbReference type="PANTHER" id="PTHR35739">
    <property type="entry name" value="OS01G0861700 PROTEIN"/>
    <property type="match status" value="1"/>
</dbReference>
<comment type="caution">
    <text evidence="2">The sequence shown here is derived from an EMBL/GenBank/DDBJ whole genome shotgun (WGS) entry which is preliminary data.</text>
</comment>
<proteinExistence type="predicted"/>
<dbReference type="PANTHER" id="PTHR35739:SF1">
    <property type="entry name" value="OS01G0861700 PROTEIN"/>
    <property type="match status" value="1"/>
</dbReference>